<gene>
    <name evidence="13 14" type="primary">lpxK</name>
    <name evidence="14" type="ORF">DSM101010T_01080</name>
</gene>
<comment type="pathway">
    <text evidence="2 13">Glycolipid biosynthesis; lipid IV(A) biosynthesis; lipid IV(A) from (3R)-3-hydroxytetradecanoyl-[acyl-carrier-protein] and UDP-N-acetyl-alpha-D-glucosamine: step 6/6.</text>
</comment>
<dbReference type="EMBL" id="BLVO01000004">
    <property type="protein sequence ID" value="GFM31743.1"/>
    <property type="molecule type" value="Genomic_DNA"/>
</dbReference>
<evidence type="ECO:0000313" key="15">
    <source>
        <dbReference type="Proteomes" id="UP000503840"/>
    </source>
</evidence>
<keyword evidence="10 13" id="KW-0067">ATP-binding</keyword>
<evidence type="ECO:0000256" key="4">
    <source>
        <dbReference type="ARBA" id="ARBA00016436"/>
    </source>
</evidence>
<dbReference type="InterPro" id="IPR003758">
    <property type="entry name" value="LpxK"/>
</dbReference>
<evidence type="ECO:0000256" key="7">
    <source>
        <dbReference type="ARBA" id="ARBA00022679"/>
    </source>
</evidence>
<dbReference type="PANTHER" id="PTHR42724">
    <property type="entry name" value="TETRAACYLDISACCHARIDE 4'-KINASE"/>
    <property type="match status" value="1"/>
</dbReference>
<dbReference type="GO" id="GO:0009245">
    <property type="term" value="P:lipid A biosynthetic process"/>
    <property type="evidence" value="ECO:0007669"/>
    <property type="project" value="UniProtKB-UniRule"/>
</dbReference>
<dbReference type="GO" id="GO:0005886">
    <property type="term" value="C:plasma membrane"/>
    <property type="evidence" value="ECO:0007669"/>
    <property type="project" value="TreeGrafter"/>
</dbReference>
<dbReference type="InterPro" id="IPR027417">
    <property type="entry name" value="P-loop_NTPase"/>
</dbReference>
<dbReference type="PANTHER" id="PTHR42724:SF1">
    <property type="entry name" value="TETRAACYLDISACCHARIDE 4'-KINASE, MITOCHONDRIAL-RELATED"/>
    <property type="match status" value="1"/>
</dbReference>
<dbReference type="Proteomes" id="UP000503840">
    <property type="component" value="Unassembled WGS sequence"/>
</dbReference>
<dbReference type="SUPFAM" id="SSF52540">
    <property type="entry name" value="P-loop containing nucleoside triphosphate hydrolases"/>
    <property type="match status" value="1"/>
</dbReference>
<name>A0A7J0BDH2_9BACT</name>
<dbReference type="NCBIfam" id="TIGR00682">
    <property type="entry name" value="lpxK"/>
    <property type="match status" value="1"/>
</dbReference>
<evidence type="ECO:0000256" key="6">
    <source>
        <dbReference type="ARBA" id="ARBA00022556"/>
    </source>
</evidence>
<keyword evidence="9 13" id="KW-0418">Kinase</keyword>
<evidence type="ECO:0000256" key="3">
    <source>
        <dbReference type="ARBA" id="ARBA00012071"/>
    </source>
</evidence>
<dbReference type="Pfam" id="PF02606">
    <property type="entry name" value="LpxK"/>
    <property type="match status" value="1"/>
</dbReference>
<organism evidence="14 15">
    <name type="scientific">Desulfovibrio subterraneus</name>
    <dbReference type="NCBI Taxonomy" id="2718620"/>
    <lineage>
        <taxon>Bacteria</taxon>
        <taxon>Pseudomonadati</taxon>
        <taxon>Thermodesulfobacteriota</taxon>
        <taxon>Desulfovibrionia</taxon>
        <taxon>Desulfovibrionales</taxon>
        <taxon>Desulfovibrionaceae</taxon>
        <taxon>Desulfovibrio</taxon>
    </lineage>
</organism>
<evidence type="ECO:0000256" key="10">
    <source>
        <dbReference type="ARBA" id="ARBA00022840"/>
    </source>
</evidence>
<dbReference type="GO" id="GO:0009029">
    <property type="term" value="F:lipid-A 4'-kinase activity"/>
    <property type="evidence" value="ECO:0007669"/>
    <property type="project" value="UniProtKB-UniRule"/>
</dbReference>
<dbReference type="AlphaFoldDB" id="A0A7J0BDH2"/>
<evidence type="ECO:0000256" key="12">
    <source>
        <dbReference type="ARBA" id="ARBA00029757"/>
    </source>
</evidence>
<comment type="function">
    <text evidence="1 13">Transfers the gamma-phosphate of ATP to the 4'-position of a tetraacyldisaccharide 1-phosphate intermediate (termed DS-1-P) to form tetraacyldisaccharide 1,4'-bis-phosphate (lipid IVA).</text>
</comment>
<evidence type="ECO:0000256" key="13">
    <source>
        <dbReference type="HAMAP-Rule" id="MF_00409"/>
    </source>
</evidence>
<dbReference type="GO" id="GO:0005524">
    <property type="term" value="F:ATP binding"/>
    <property type="evidence" value="ECO:0007669"/>
    <property type="project" value="UniProtKB-UniRule"/>
</dbReference>
<sequence length="362" mass="39366">MAAGCTLSGACEQAQRVLRPVLRPLGLVYGAAMAVRRQRYEKGAAHVFRPSVPTVSIGNIGWGGSGKTPVVDWLLDWAGQEGLRSVVLTRGYKATPPTLPYVVEADSPASCAGDEPLMLARQHPQARIVVDPVRRRSGAWAEKSLAPDIFVMDDGFQHLAVRRDIDLVLLRPDDLKSEWNCVIPSGSWREGADALTRAGAILIKCSPSEFAALLPDVKKRLGRLSVPVFSFSLQPVGMQSVLGEDIVTSPGMIVRNGYSLFSGVGVPAQVERTVASYVGMSPSRYHVFPDHHDYTPDDVRSMAEEGLPLLCTPKDAVKVADLGLADVSVWTLVLKTVFGPAWNTPDTFPEWWGNRWQALQSA</sequence>
<accession>A0A7J0BDH2</accession>
<evidence type="ECO:0000256" key="9">
    <source>
        <dbReference type="ARBA" id="ARBA00022777"/>
    </source>
</evidence>
<dbReference type="HAMAP" id="MF_00409">
    <property type="entry name" value="LpxK"/>
    <property type="match status" value="1"/>
</dbReference>
<proteinExistence type="inferred from homology"/>
<keyword evidence="15" id="KW-1185">Reference proteome</keyword>
<comment type="caution">
    <text evidence="14">The sequence shown here is derived from an EMBL/GenBank/DDBJ whole genome shotgun (WGS) entry which is preliminary data.</text>
</comment>
<dbReference type="RefSeq" id="WP_174403454.1">
    <property type="nucleotide sequence ID" value="NZ_BLVO01000004.1"/>
</dbReference>
<evidence type="ECO:0000256" key="1">
    <source>
        <dbReference type="ARBA" id="ARBA00002274"/>
    </source>
</evidence>
<feature type="binding site" evidence="13">
    <location>
        <begin position="61"/>
        <end position="68"/>
    </location>
    <ligand>
        <name>ATP</name>
        <dbReference type="ChEBI" id="CHEBI:30616"/>
    </ligand>
</feature>
<reference evidence="14 15" key="1">
    <citation type="submission" date="2020-05" db="EMBL/GenBank/DDBJ databases">
        <title>Draft genome sequence of Desulfovibrio sp. strain HN2T.</title>
        <authorList>
            <person name="Ueno A."/>
            <person name="Tamazawa S."/>
            <person name="Tamamura S."/>
            <person name="Murakami T."/>
            <person name="Kiyama T."/>
            <person name="Inomata H."/>
            <person name="Amano Y."/>
            <person name="Miyakawa K."/>
            <person name="Tamaki H."/>
            <person name="Naganuma T."/>
            <person name="Kaneko K."/>
        </authorList>
    </citation>
    <scope>NUCLEOTIDE SEQUENCE [LARGE SCALE GENOMIC DNA]</scope>
    <source>
        <strain evidence="14 15">HN2</strain>
    </source>
</reference>
<comment type="catalytic activity">
    <reaction evidence="13">
        <text>a lipid A disaccharide + ATP = a lipid IVA + ADP + H(+)</text>
        <dbReference type="Rhea" id="RHEA:67840"/>
        <dbReference type="ChEBI" id="CHEBI:15378"/>
        <dbReference type="ChEBI" id="CHEBI:30616"/>
        <dbReference type="ChEBI" id="CHEBI:176343"/>
        <dbReference type="ChEBI" id="CHEBI:176425"/>
        <dbReference type="ChEBI" id="CHEBI:456216"/>
        <dbReference type="EC" id="2.7.1.130"/>
    </reaction>
</comment>
<dbReference type="GO" id="GO:0009244">
    <property type="term" value="P:lipopolysaccharide core region biosynthetic process"/>
    <property type="evidence" value="ECO:0007669"/>
    <property type="project" value="TreeGrafter"/>
</dbReference>
<dbReference type="EC" id="2.7.1.130" evidence="3 13"/>
<evidence type="ECO:0000313" key="14">
    <source>
        <dbReference type="EMBL" id="GFM31743.1"/>
    </source>
</evidence>
<evidence type="ECO:0000256" key="5">
    <source>
        <dbReference type="ARBA" id="ARBA00022516"/>
    </source>
</evidence>
<keyword evidence="8 13" id="KW-0547">Nucleotide-binding</keyword>
<keyword evidence="5 13" id="KW-0444">Lipid biosynthesis</keyword>
<comment type="similarity">
    <text evidence="13">Belongs to the LpxK family.</text>
</comment>
<keyword evidence="7 13" id="KW-0808">Transferase</keyword>
<evidence type="ECO:0000256" key="11">
    <source>
        <dbReference type="ARBA" id="ARBA00023098"/>
    </source>
</evidence>
<evidence type="ECO:0000256" key="8">
    <source>
        <dbReference type="ARBA" id="ARBA00022741"/>
    </source>
</evidence>
<evidence type="ECO:0000256" key="2">
    <source>
        <dbReference type="ARBA" id="ARBA00004870"/>
    </source>
</evidence>
<keyword evidence="11 13" id="KW-0443">Lipid metabolism</keyword>
<dbReference type="UniPathway" id="UPA00359">
    <property type="reaction ID" value="UER00482"/>
</dbReference>
<keyword evidence="6 13" id="KW-0441">Lipid A biosynthesis</keyword>
<protein>
    <recommendedName>
        <fullName evidence="4 13">Tetraacyldisaccharide 4'-kinase</fullName>
        <ecNumber evidence="3 13">2.7.1.130</ecNumber>
    </recommendedName>
    <alternativeName>
        <fullName evidence="12 13">Lipid A 4'-kinase</fullName>
    </alternativeName>
</protein>